<dbReference type="PROSITE" id="PS51375">
    <property type="entry name" value="PPR"/>
    <property type="match status" value="11"/>
</dbReference>
<feature type="repeat" description="PPR" evidence="4">
    <location>
        <begin position="662"/>
        <end position="692"/>
    </location>
</feature>
<evidence type="ECO:0000256" key="2">
    <source>
        <dbReference type="ARBA" id="ARBA00022737"/>
    </source>
</evidence>
<reference evidence="6 7" key="1">
    <citation type="submission" date="2024-01" db="EMBL/GenBank/DDBJ databases">
        <title>The genomes of 5 underutilized Papilionoideae crops provide insights into root nodulation and disease resistance.</title>
        <authorList>
            <person name="Yuan L."/>
        </authorList>
    </citation>
    <scope>NUCLEOTIDE SEQUENCE [LARGE SCALE GENOMIC DNA]</scope>
    <source>
        <strain evidence="6">LY-2023</strain>
        <tissue evidence="6">Leaf</tissue>
    </source>
</reference>
<comment type="similarity">
    <text evidence="1">Belongs to the PPR family. PCMP-H subfamily.</text>
</comment>
<sequence>MTFCISFQHQTFMDKLPPFHHLNPHSLQNPQTHMLSLKSHSSLSSVSSPKLSPHFHPLDNFGEMRTLNSVKELHALMFKMPKKGNLVPMDGRMMRNYLEFGDFVSAIKVFLVGFTRNYLLWNSFLEEFAGFGGDPREILVVFKELNDKGVNFDSKALTVVLKICLLLADLLFGMEVHACLVKRGFHVDVHLSCALINLYEKCWGIDSANQVFDETPFQEEFLWNTIIMANSRSERWGNALELFRRMQSASAKATGGTIVKLLQACGKLRALNEGKQVHGYVIRFGLVSNVSICNSIISMYSRNNRVELASAVFDSMESRDLSSWNSLISSYALNGCLDYVWDIFQKMESSNFRPDIITWNSLLSGLLVEGSYEMVLPNFRSLQSAGFKPDSSSITSVLQAVIELGWFNLGKEIHGYIMRSKLDYDVYVCTSLVDMYIKNGCLDKARAVFHHTKNKNICAWNSLISGYCYKGRFNDAVNLFCQMEEEGIKPDLVTWNSLISGYALWGRSEEALAVINRIKSLGYAPNVVSWTALISGSCQNEKYMDALQFFNQMQEENVKPNSTTICSLLRACTGASLLKKGEEIHCFSMRNGFVDDIYIITALIDMYSKGGKLKVAYEVFRKIKEKTLPCWNCMMMGYAIYGHGEEVFSLFDNMLKAGIRPDAITFTALLSGCKNSGLVVKGWEYFDSMKKDYNIVPTIEHYSCMVDLLGKAGFLDEALDFIQTMPMKQDASIWGALLASCRVHKDVKLAEIAARNLFKLEPYNSANYVLMMNIYSSSDRWDDVERLKERMISMGVKISDVWSWTQVNQTIHVFSTEGKSHPEEGKIYFELYQLVSEIRKLGYVPDISCVHQNIDDSEKEKVLFSHTEKLAMTYGLMKTKGGSPIRVVKNTRICNDCHTAAKYISLARNREIFLRDGGRFHHFMIGKCSCNDRCSRFQHCQEVASVTQASAANGNCIYPPYKARKRVAFESACSTWKKKQHILEAPQSKVQDANQEPEAKSTCSKHIPKQGECGKQITYKSYTTYKEINKAVSIV</sequence>
<evidence type="ECO:0000313" key="7">
    <source>
        <dbReference type="Proteomes" id="UP001359559"/>
    </source>
</evidence>
<dbReference type="InterPro" id="IPR011990">
    <property type="entry name" value="TPR-like_helical_dom_sf"/>
</dbReference>
<protein>
    <recommendedName>
        <fullName evidence="5">DYW domain-containing protein</fullName>
    </recommendedName>
</protein>
<feature type="repeat" description="PPR" evidence="4">
    <location>
        <begin position="456"/>
        <end position="490"/>
    </location>
</feature>
<dbReference type="AlphaFoldDB" id="A0AAN9PBL7"/>
<feature type="repeat" description="PPR" evidence="4">
    <location>
        <begin position="491"/>
        <end position="525"/>
    </location>
</feature>
<feature type="domain" description="DYW" evidence="5">
    <location>
        <begin position="842"/>
        <end position="932"/>
    </location>
</feature>
<organism evidence="6 7">
    <name type="scientific">Clitoria ternatea</name>
    <name type="common">Butterfly pea</name>
    <dbReference type="NCBI Taxonomy" id="43366"/>
    <lineage>
        <taxon>Eukaryota</taxon>
        <taxon>Viridiplantae</taxon>
        <taxon>Streptophyta</taxon>
        <taxon>Embryophyta</taxon>
        <taxon>Tracheophyta</taxon>
        <taxon>Spermatophyta</taxon>
        <taxon>Magnoliopsida</taxon>
        <taxon>eudicotyledons</taxon>
        <taxon>Gunneridae</taxon>
        <taxon>Pentapetalae</taxon>
        <taxon>rosids</taxon>
        <taxon>fabids</taxon>
        <taxon>Fabales</taxon>
        <taxon>Fabaceae</taxon>
        <taxon>Papilionoideae</taxon>
        <taxon>50 kb inversion clade</taxon>
        <taxon>NPAAA clade</taxon>
        <taxon>indigoferoid/millettioid clade</taxon>
        <taxon>Phaseoleae</taxon>
        <taxon>Clitoria</taxon>
    </lineage>
</organism>
<dbReference type="InterPro" id="IPR046848">
    <property type="entry name" value="E_motif"/>
</dbReference>
<feature type="repeat" description="PPR" evidence="4">
    <location>
        <begin position="526"/>
        <end position="560"/>
    </location>
</feature>
<feature type="repeat" description="PPR" evidence="4">
    <location>
        <begin position="627"/>
        <end position="661"/>
    </location>
</feature>
<feature type="repeat" description="PPR" evidence="4">
    <location>
        <begin position="320"/>
        <end position="354"/>
    </location>
</feature>
<dbReference type="InterPro" id="IPR046960">
    <property type="entry name" value="PPR_At4g14850-like_plant"/>
</dbReference>
<dbReference type="FunFam" id="1.25.40.10:FF:000393">
    <property type="entry name" value="Pentatricopeptide repeat-containing protein At1g20230"/>
    <property type="match status" value="1"/>
</dbReference>
<evidence type="ECO:0000313" key="6">
    <source>
        <dbReference type="EMBL" id="KAK7292790.1"/>
    </source>
</evidence>
<proteinExistence type="inferred from homology"/>
<dbReference type="GO" id="GO:0009451">
    <property type="term" value="P:RNA modification"/>
    <property type="evidence" value="ECO:0007669"/>
    <property type="project" value="InterPro"/>
</dbReference>
<keyword evidence="2" id="KW-0677">Repeat</keyword>
<feature type="repeat" description="PPR" evidence="4">
    <location>
        <begin position="764"/>
        <end position="798"/>
    </location>
</feature>
<accession>A0AAN9PBL7</accession>
<dbReference type="Gene3D" id="1.25.40.10">
    <property type="entry name" value="Tetratricopeptide repeat domain"/>
    <property type="match status" value="6"/>
</dbReference>
<feature type="repeat" description="PPR" evidence="4">
    <location>
        <begin position="289"/>
        <end position="319"/>
    </location>
</feature>
<evidence type="ECO:0000259" key="5">
    <source>
        <dbReference type="Pfam" id="PF14432"/>
    </source>
</evidence>
<name>A0AAN9PBL7_CLITE</name>
<dbReference type="Pfam" id="PF01535">
    <property type="entry name" value="PPR"/>
    <property type="match status" value="3"/>
</dbReference>
<dbReference type="GO" id="GO:0003723">
    <property type="term" value="F:RNA binding"/>
    <property type="evidence" value="ECO:0007669"/>
    <property type="project" value="InterPro"/>
</dbReference>
<keyword evidence="7" id="KW-1185">Reference proteome</keyword>
<dbReference type="Pfam" id="PF13041">
    <property type="entry name" value="PPR_2"/>
    <property type="match status" value="4"/>
</dbReference>
<dbReference type="EMBL" id="JAYKXN010000004">
    <property type="protein sequence ID" value="KAK7292790.1"/>
    <property type="molecule type" value="Genomic_DNA"/>
</dbReference>
<dbReference type="FunFam" id="1.25.40.10:FF:000031">
    <property type="entry name" value="Pentatricopeptide repeat-containing protein mitochondrial"/>
    <property type="match status" value="1"/>
</dbReference>
<evidence type="ECO:0000256" key="1">
    <source>
        <dbReference type="ARBA" id="ARBA00006643"/>
    </source>
</evidence>
<dbReference type="FunFam" id="1.25.40.10:FF:001383">
    <property type="entry name" value="Pentatricopeptide repeat-containing protein mitochondrial"/>
    <property type="match status" value="1"/>
</dbReference>
<dbReference type="Pfam" id="PF14432">
    <property type="entry name" value="DYW_deaminase"/>
    <property type="match status" value="1"/>
</dbReference>
<feature type="repeat" description="PPR" evidence="4">
    <location>
        <begin position="596"/>
        <end position="626"/>
    </location>
</feature>
<comment type="similarity">
    <text evidence="3">Belongs to the PPR family. PCMP-E subfamily.</text>
</comment>
<dbReference type="FunFam" id="1.25.40.10:FF:000280">
    <property type="entry name" value="Pentatricopeptide repeat-containing protein"/>
    <property type="match status" value="1"/>
</dbReference>
<comment type="caution">
    <text evidence="6">The sequence shown here is derived from an EMBL/GenBank/DDBJ whole genome shotgun (WGS) entry which is preliminary data.</text>
</comment>
<feature type="repeat" description="PPR" evidence="4">
    <location>
        <begin position="219"/>
        <end position="253"/>
    </location>
</feature>
<dbReference type="NCBIfam" id="TIGR00756">
    <property type="entry name" value="PPR"/>
    <property type="match status" value="8"/>
</dbReference>
<evidence type="ECO:0000256" key="3">
    <source>
        <dbReference type="ARBA" id="ARBA00061659"/>
    </source>
</evidence>
<dbReference type="Pfam" id="PF20431">
    <property type="entry name" value="E_motif"/>
    <property type="match status" value="1"/>
</dbReference>
<dbReference type="GO" id="GO:0008270">
    <property type="term" value="F:zinc ion binding"/>
    <property type="evidence" value="ECO:0007669"/>
    <property type="project" value="InterPro"/>
</dbReference>
<feature type="repeat" description="PPR" evidence="4">
    <location>
        <begin position="355"/>
        <end position="389"/>
    </location>
</feature>
<dbReference type="InterPro" id="IPR032867">
    <property type="entry name" value="DYW_dom"/>
</dbReference>
<dbReference type="PANTHER" id="PTHR47926">
    <property type="entry name" value="PENTATRICOPEPTIDE REPEAT-CONTAINING PROTEIN"/>
    <property type="match status" value="1"/>
</dbReference>
<gene>
    <name evidence="6" type="ORF">RJT34_15644</name>
</gene>
<dbReference type="InterPro" id="IPR002885">
    <property type="entry name" value="PPR_rpt"/>
</dbReference>
<dbReference type="PANTHER" id="PTHR47926:SF539">
    <property type="entry name" value="DYW DOMAIN-CONTAINING PROTEIN"/>
    <property type="match status" value="1"/>
</dbReference>
<dbReference type="Proteomes" id="UP001359559">
    <property type="component" value="Unassembled WGS sequence"/>
</dbReference>
<evidence type="ECO:0000256" key="4">
    <source>
        <dbReference type="PROSITE-ProRule" id="PRU00708"/>
    </source>
</evidence>